<dbReference type="EMBL" id="CAJNOR010004809">
    <property type="protein sequence ID" value="CAF1528674.1"/>
    <property type="molecule type" value="Genomic_DNA"/>
</dbReference>
<dbReference type="Proteomes" id="UP000663852">
    <property type="component" value="Unassembled WGS sequence"/>
</dbReference>
<evidence type="ECO:0000313" key="3">
    <source>
        <dbReference type="EMBL" id="CAF1528674.1"/>
    </source>
</evidence>
<evidence type="ECO:0000259" key="1">
    <source>
        <dbReference type="PROSITE" id="PS50878"/>
    </source>
</evidence>
<name>A0A815VCI3_ADIRI</name>
<reference evidence="3" key="1">
    <citation type="submission" date="2021-02" db="EMBL/GenBank/DDBJ databases">
        <authorList>
            <person name="Nowell W R."/>
        </authorList>
    </citation>
    <scope>NUCLEOTIDE SEQUENCE</scope>
</reference>
<dbReference type="InterPro" id="IPR000477">
    <property type="entry name" value="RT_dom"/>
</dbReference>
<evidence type="ECO:0000313" key="2">
    <source>
        <dbReference type="EMBL" id="CAF1079930.1"/>
    </source>
</evidence>
<dbReference type="PANTHER" id="PTHR21301">
    <property type="entry name" value="REVERSE TRANSCRIPTASE"/>
    <property type="match status" value="1"/>
</dbReference>
<dbReference type="PANTHER" id="PTHR21301:SF10">
    <property type="entry name" value="REVERSE TRANSCRIPTASE DOMAIN-CONTAINING PROTEIN"/>
    <property type="match status" value="1"/>
</dbReference>
<comment type="caution">
    <text evidence="3">The sequence shown here is derived from an EMBL/GenBank/DDBJ whole genome shotgun (WGS) entry which is preliminary data.</text>
</comment>
<dbReference type="EMBL" id="CAJNOJ010000089">
    <property type="protein sequence ID" value="CAF1079930.1"/>
    <property type="molecule type" value="Genomic_DNA"/>
</dbReference>
<gene>
    <name evidence="2" type="ORF">EDS130_LOCUS18907</name>
    <name evidence="3" type="ORF">XAT740_LOCUS41299</name>
</gene>
<dbReference type="OrthoDB" id="10056310at2759"/>
<keyword evidence="4" id="KW-1185">Reference proteome</keyword>
<evidence type="ECO:0000313" key="4">
    <source>
        <dbReference type="Proteomes" id="UP000663828"/>
    </source>
</evidence>
<dbReference type="PROSITE" id="PS50878">
    <property type="entry name" value="RT_POL"/>
    <property type="match status" value="1"/>
</dbReference>
<accession>A0A815VCI3</accession>
<organism evidence="3 4">
    <name type="scientific">Adineta ricciae</name>
    <name type="common">Rotifer</name>
    <dbReference type="NCBI Taxonomy" id="249248"/>
    <lineage>
        <taxon>Eukaryota</taxon>
        <taxon>Metazoa</taxon>
        <taxon>Spiralia</taxon>
        <taxon>Gnathifera</taxon>
        <taxon>Rotifera</taxon>
        <taxon>Eurotatoria</taxon>
        <taxon>Bdelloidea</taxon>
        <taxon>Adinetida</taxon>
        <taxon>Adinetidae</taxon>
        <taxon>Adineta</taxon>
    </lineage>
</organism>
<proteinExistence type="predicted"/>
<dbReference type="Proteomes" id="UP000663828">
    <property type="component" value="Unassembled WGS sequence"/>
</dbReference>
<sequence>MIRSACVCVSRFLDQVLRPIFDRPTRQTTFANNIHFVRRLELYRNLDLLTSTTNFITYDVDDFYTMIPRDGALLALQQLLTKHVDNGKIHGMTINTAMKLANAVLDTNSFVVEDKYYKKIRGGAIGSSFTMTLANIYILK</sequence>
<protein>
    <recommendedName>
        <fullName evidence="1">Reverse transcriptase domain-containing protein</fullName>
    </recommendedName>
</protein>
<feature type="domain" description="Reverse transcriptase" evidence="1">
    <location>
        <begin position="1"/>
        <end position="140"/>
    </location>
</feature>
<dbReference type="AlphaFoldDB" id="A0A815VCI3"/>